<keyword evidence="2" id="KW-0808">Transferase</keyword>
<feature type="domain" description="Stealth protein CR2 conserved region 2" evidence="4">
    <location>
        <begin position="43"/>
        <end position="153"/>
    </location>
</feature>
<name>A0A7Y3RA18_9FLAO</name>
<evidence type="ECO:0000256" key="2">
    <source>
        <dbReference type="ARBA" id="ARBA00022679"/>
    </source>
</evidence>
<dbReference type="PANTHER" id="PTHR24045:SF0">
    <property type="entry name" value="N-ACETYLGLUCOSAMINE-1-PHOSPHOTRANSFERASE SUBUNITS ALPHA_BETA"/>
    <property type="match status" value="1"/>
</dbReference>
<keyword evidence="6" id="KW-1185">Reference proteome</keyword>
<dbReference type="PANTHER" id="PTHR24045">
    <property type="match status" value="1"/>
</dbReference>
<gene>
    <name evidence="5" type="ORF">HKT18_10620</name>
</gene>
<keyword evidence="3" id="KW-0270">Exopolysaccharide synthesis</keyword>
<proteinExistence type="inferred from homology"/>
<sequence length="323" mass="38401">MENKFDIDAVILWVDGNDINHKNKLIQHLDDQTLINKKVVTNRINQVNEIEYTVKSIIKFAPYIRNIYIITDEQQPDFLKKAETESQYQKVSIIDHKVIFAGYEQYLPVFNSYTIETMMHRIPGLAEHFVYFNDDMLLFRETKPEDFFTKEGLPIIRGQWMRFEAEKITKKLPILLGLKKPKTKGYLGYKRTQDYTAKALGYTRKICLNHTPFAMRKSVLEKFYQDNQTIFINNIKNKFRHENLVMVQSVVAHLEVENNKNVLKNDYQLVRFDSAKKPLSWIKFRFIIHKMNKNKLFLNIQSLDLYTKTKIAYILNWIDKNVS</sequence>
<dbReference type="GO" id="GO:0016772">
    <property type="term" value="F:transferase activity, transferring phosphorus-containing groups"/>
    <property type="evidence" value="ECO:0007669"/>
    <property type="project" value="InterPro"/>
</dbReference>
<dbReference type="Proteomes" id="UP000536509">
    <property type="component" value="Unassembled WGS sequence"/>
</dbReference>
<protein>
    <recommendedName>
        <fullName evidence="4">Stealth protein CR2 conserved region 2 domain-containing protein</fullName>
    </recommendedName>
</protein>
<evidence type="ECO:0000313" key="6">
    <source>
        <dbReference type="Proteomes" id="UP000536509"/>
    </source>
</evidence>
<comment type="caution">
    <text evidence="5">The sequence shown here is derived from an EMBL/GenBank/DDBJ whole genome shotgun (WGS) entry which is preliminary data.</text>
</comment>
<dbReference type="EMBL" id="JABEVX010000006">
    <property type="protein sequence ID" value="NNT72668.1"/>
    <property type="molecule type" value="Genomic_DNA"/>
</dbReference>
<accession>A0A7Y3RA18</accession>
<evidence type="ECO:0000259" key="4">
    <source>
        <dbReference type="Pfam" id="PF11380"/>
    </source>
</evidence>
<dbReference type="InterPro" id="IPR021520">
    <property type="entry name" value="Stealth_CR2"/>
</dbReference>
<dbReference type="GO" id="GO:0000271">
    <property type="term" value="P:polysaccharide biosynthetic process"/>
    <property type="evidence" value="ECO:0007669"/>
    <property type="project" value="UniProtKB-KW"/>
</dbReference>
<dbReference type="Pfam" id="PF11380">
    <property type="entry name" value="Stealth_CR2"/>
    <property type="match status" value="1"/>
</dbReference>
<reference evidence="5 6" key="1">
    <citation type="submission" date="2020-05" db="EMBL/GenBank/DDBJ databases">
        <title>Draft genome of Flavobacterium sp. IMCC34852.</title>
        <authorList>
            <person name="Song J."/>
            <person name="Cho J.-C."/>
        </authorList>
    </citation>
    <scope>NUCLEOTIDE SEQUENCE [LARGE SCALE GENOMIC DNA]</scope>
    <source>
        <strain evidence="5 6">IMCC34852</strain>
    </source>
</reference>
<evidence type="ECO:0000313" key="5">
    <source>
        <dbReference type="EMBL" id="NNT72668.1"/>
    </source>
</evidence>
<dbReference type="InterPro" id="IPR047141">
    <property type="entry name" value="Stealth"/>
</dbReference>
<dbReference type="RefSeq" id="WP_171222856.1">
    <property type="nucleotide sequence ID" value="NZ_CP121446.1"/>
</dbReference>
<evidence type="ECO:0000256" key="3">
    <source>
        <dbReference type="ARBA" id="ARBA00023169"/>
    </source>
</evidence>
<dbReference type="AlphaFoldDB" id="A0A7Y3RA18"/>
<comment type="similarity">
    <text evidence="1">Belongs to the stealth family.</text>
</comment>
<organism evidence="5 6">
    <name type="scientific">Flavobacterium rivulicola</name>
    <dbReference type="NCBI Taxonomy" id="2732161"/>
    <lineage>
        <taxon>Bacteria</taxon>
        <taxon>Pseudomonadati</taxon>
        <taxon>Bacteroidota</taxon>
        <taxon>Flavobacteriia</taxon>
        <taxon>Flavobacteriales</taxon>
        <taxon>Flavobacteriaceae</taxon>
        <taxon>Flavobacterium</taxon>
    </lineage>
</organism>
<evidence type="ECO:0000256" key="1">
    <source>
        <dbReference type="ARBA" id="ARBA00007583"/>
    </source>
</evidence>